<dbReference type="InterPro" id="IPR005814">
    <property type="entry name" value="Aminotrans_3"/>
</dbReference>
<dbReference type="InterPro" id="IPR015422">
    <property type="entry name" value="PyrdxlP-dep_Trfase_small"/>
</dbReference>
<evidence type="ECO:0000313" key="7">
    <source>
        <dbReference type="Proteomes" id="UP001152087"/>
    </source>
</evidence>
<evidence type="ECO:0000256" key="4">
    <source>
        <dbReference type="RuleBase" id="RU003560"/>
    </source>
</evidence>
<dbReference type="EMBL" id="JAOQAV010000192">
    <property type="protein sequence ID" value="KAJ4176411.1"/>
    <property type="molecule type" value="Genomic_DNA"/>
</dbReference>
<comment type="similarity">
    <text evidence="2 4">Belongs to the class-III pyridoxal-phosphate-dependent aminotransferase family.</text>
</comment>
<dbReference type="PANTHER" id="PTHR11986:SF18">
    <property type="entry name" value="ORNITHINE AMINOTRANSFERASE, MITOCHONDRIAL"/>
    <property type="match status" value="1"/>
</dbReference>
<reference evidence="6" key="1">
    <citation type="submission" date="2022-09" db="EMBL/GenBank/DDBJ databases">
        <title>Fusarium specimens isolated from Avocado Roots.</title>
        <authorList>
            <person name="Stajich J."/>
            <person name="Roper C."/>
            <person name="Heimlech-Rivalta G."/>
        </authorList>
    </citation>
    <scope>NUCLEOTIDE SEQUENCE</scope>
    <source>
        <strain evidence="6">A02</strain>
    </source>
</reference>
<accession>A0A9W8QQU9</accession>
<gene>
    <name evidence="6" type="ORF">NW755_014430</name>
</gene>
<sequence length="361" mass="39640">MVSGTEGADSAIKFARKWGIKVKGIKPTEALVLGVSDNYHGVASGVWPIMNDMGQASGMSAPSPSLFLSLPSVSIIVQLLTLETIDYGITNDNLRNSHPDTGKLLRYGSVEDFEEVLAAHHHRVAAVIMECIHGKKPTFEEELSFAIGVRKLCKKYNILFIADEVRMGCGKTGRFLCSDWMGPENKPDMVIMGKSITAGAYPASYIMGKAEVMDLIGGYEAVATFGMAPQAIAATRAALSVMDSEKLVERAKWIDAVWKEETKSWKYPCVEYITNRGADLGIFLNETDDGRITGRKFGMLCYHKGLLCYPDGNRIRLGVALNITEQEFRKGLAILKEALEEIGDYDEINTGPPMRGIRPSM</sequence>
<evidence type="ECO:0000256" key="5">
    <source>
        <dbReference type="RuleBase" id="RU365036"/>
    </source>
</evidence>
<proteinExistence type="inferred from homology"/>
<comment type="cofactor">
    <cofactor evidence="1 5">
        <name>pyridoxal 5'-phosphate</name>
        <dbReference type="ChEBI" id="CHEBI:597326"/>
    </cofactor>
</comment>
<dbReference type="GO" id="GO:0042802">
    <property type="term" value="F:identical protein binding"/>
    <property type="evidence" value="ECO:0007669"/>
    <property type="project" value="TreeGrafter"/>
</dbReference>
<dbReference type="Pfam" id="PF00202">
    <property type="entry name" value="Aminotran_3"/>
    <property type="match status" value="1"/>
</dbReference>
<keyword evidence="5" id="KW-0808">Transferase</keyword>
<protein>
    <recommendedName>
        <fullName evidence="5">Ornithine aminotransferase</fullName>
        <ecNumber evidence="5">2.6.1.13</ecNumber>
    </recommendedName>
</protein>
<evidence type="ECO:0000256" key="3">
    <source>
        <dbReference type="ARBA" id="ARBA00022898"/>
    </source>
</evidence>
<dbReference type="Gene3D" id="3.40.640.10">
    <property type="entry name" value="Type I PLP-dependent aspartate aminotransferase-like (Major domain)"/>
    <property type="match status" value="1"/>
</dbReference>
<evidence type="ECO:0000313" key="6">
    <source>
        <dbReference type="EMBL" id="KAJ4176411.1"/>
    </source>
</evidence>
<dbReference type="GO" id="GO:0030170">
    <property type="term" value="F:pyridoxal phosphate binding"/>
    <property type="evidence" value="ECO:0007669"/>
    <property type="project" value="InterPro"/>
</dbReference>
<dbReference type="EC" id="2.6.1.13" evidence="5"/>
<dbReference type="PANTHER" id="PTHR11986">
    <property type="entry name" value="AMINOTRANSFERASE CLASS III"/>
    <property type="match status" value="1"/>
</dbReference>
<dbReference type="SUPFAM" id="SSF53383">
    <property type="entry name" value="PLP-dependent transferases"/>
    <property type="match status" value="1"/>
</dbReference>
<evidence type="ECO:0000256" key="2">
    <source>
        <dbReference type="ARBA" id="ARBA00008954"/>
    </source>
</evidence>
<dbReference type="InterPro" id="IPR015424">
    <property type="entry name" value="PyrdxlP-dep_Trfase"/>
</dbReference>
<comment type="catalytic activity">
    <reaction evidence="5">
        <text>a 2-oxocarboxylate + L-ornithine = L-glutamate 5-semialdehyde + an L-alpha-amino acid</text>
        <dbReference type="Rhea" id="RHEA:13877"/>
        <dbReference type="ChEBI" id="CHEBI:35179"/>
        <dbReference type="ChEBI" id="CHEBI:46911"/>
        <dbReference type="ChEBI" id="CHEBI:58066"/>
        <dbReference type="ChEBI" id="CHEBI:59869"/>
        <dbReference type="EC" id="2.6.1.13"/>
    </reaction>
</comment>
<dbReference type="InterPro" id="IPR050103">
    <property type="entry name" value="Class-III_PLP-dep_AT"/>
</dbReference>
<keyword evidence="5" id="KW-0032">Aminotransferase</keyword>
<organism evidence="6 7">
    <name type="scientific">Fusarium falciforme</name>
    <dbReference type="NCBI Taxonomy" id="195108"/>
    <lineage>
        <taxon>Eukaryota</taxon>
        <taxon>Fungi</taxon>
        <taxon>Dikarya</taxon>
        <taxon>Ascomycota</taxon>
        <taxon>Pezizomycotina</taxon>
        <taxon>Sordariomycetes</taxon>
        <taxon>Hypocreomycetidae</taxon>
        <taxon>Hypocreales</taxon>
        <taxon>Nectriaceae</taxon>
        <taxon>Fusarium</taxon>
        <taxon>Fusarium solani species complex</taxon>
    </lineage>
</organism>
<name>A0A9W8QQU9_9HYPO</name>
<keyword evidence="7" id="KW-1185">Reference proteome</keyword>
<evidence type="ECO:0000256" key="1">
    <source>
        <dbReference type="ARBA" id="ARBA00001933"/>
    </source>
</evidence>
<keyword evidence="3 4" id="KW-0663">Pyridoxal phosphate</keyword>
<comment type="pathway">
    <text evidence="5">Amino-acid biosynthesis; L-proline biosynthesis; L-glutamate 5-semialdehyde from L-ornithine: step 1/1.</text>
</comment>
<dbReference type="GO" id="GO:0010121">
    <property type="term" value="P:L-arginine catabolic process to proline via ornithine"/>
    <property type="evidence" value="ECO:0007669"/>
    <property type="project" value="TreeGrafter"/>
</dbReference>
<dbReference type="GO" id="GO:0005737">
    <property type="term" value="C:cytoplasm"/>
    <property type="evidence" value="ECO:0007669"/>
    <property type="project" value="TreeGrafter"/>
</dbReference>
<dbReference type="Proteomes" id="UP001152087">
    <property type="component" value="Unassembled WGS sequence"/>
</dbReference>
<dbReference type="GO" id="GO:0004587">
    <property type="term" value="F:ornithine aminotransferase activity"/>
    <property type="evidence" value="ECO:0007669"/>
    <property type="project" value="UniProtKB-EC"/>
</dbReference>
<comment type="caution">
    <text evidence="6">The sequence shown here is derived from an EMBL/GenBank/DDBJ whole genome shotgun (WGS) entry which is preliminary data.</text>
</comment>
<dbReference type="InterPro" id="IPR015421">
    <property type="entry name" value="PyrdxlP-dep_Trfase_major"/>
</dbReference>
<dbReference type="GO" id="GO:0019544">
    <property type="term" value="P:L-arginine catabolic process to L-glutamate"/>
    <property type="evidence" value="ECO:0007669"/>
    <property type="project" value="TreeGrafter"/>
</dbReference>
<dbReference type="AlphaFoldDB" id="A0A9W8QQU9"/>
<dbReference type="Gene3D" id="3.90.1150.10">
    <property type="entry name" value="Aspartate Aminotransferase, domain 1"/>
    <property type="match status" value="1"/>
</dbReference>